<proteinExistence type="predicted"/>
<evidence type="ECO:0000313" key="2">
    <source>
        <dbReference type="Proteomes" id="UP000003803"/>
    </source>
</evidence>
<dbReference type="Proteomes" id="UP000003803">
    <property type="component" value="Unassembled WGS sequence"/>
</dbReference>
<sequence>MNFFPFFFERFDNPLQNWLLNGIITAEWLLYRGYAQRLAACAATAF</sequence>
<reference evidence="1" key="2">
    <citation type="submission" date="2013-09" db="EMBL/GenBank/DDBJ databases">
        <title>Draft genome sequence of Anaerotruncus colihominis(DSM 17241).</title>
        <authorList>
            <person name="Sudarsanam P."/>
            <person name="Ley R."/>
            <person name="Guruge J."/>
            <person name="Turnbaugh P.J."/>
            <person name="Mahowald M."/>
            <person name="Liep D."/>
            <person name="Gordon J."/>
        </authorList>
    </citation>
    <scope>NUCLEOTIDE SEQUENCE</scope>
    <source>
        <strain evidence="1">DSM 17241</strain>
    </source>
</reference>
<accession>B0PHW9</accession>
<name>B0PHW9_9FIRM</name>
<protein>
    <submittedName>
        <fullName evidence="1">Uncharacterized protein</fullName>
    </submittedName>
</protein>
<gene>
    <name evidence="1" type="ORF">ANACOL_04413</name>
</gene>
<dbReference type="AlphaFoldDB" id="B0PHW9"/>
<comment type="caution">
    <text evidence="1">The sequence shown here is derived from an EMBL/GenBank/DDBJ whole genome shotgun (WGS) entry which is preliminary data.</text>
</comment>
<reference evidence="1" key="1">
    <citation type="submission" date="2007-11" db="EMBL/GenBank/DDBJ databases">
        <authorList>
            <person name="Fulton L."/>
            <person name="Clifton S."/>
            <person name="Fulton B."/>
            <person name="Xu J."/>
            <person name="Minx P."/>
            <person name="Pepin K.H."/>
            <person name="Johnson M."/>
            <person name="Thiruvilangam P."/>
            <person name="Bhonagiri V."/>
            <person name="Nash W.E."/>
            <person name="Mardis E.R."/>
            <person name="Wilson R.K."/>
        </authorList>
    </citation>
    <scope>NUCLEOTIDE SEQUENCE [LARGE SCALE GENOMIC DNA]</scope>
    <source>
        <strain evidence="1">DSM 17241</strain>
    </source>
</reference>
<dbReference type="EMBL" id="ABGD02000034">
    <property type="protein sequence ID" value="EDS09087.1"/>
    <property type="molecule type" value="Genomic_DNA"/>
</dbReference>
<evidence type="ECO:0000313" key="1">
    <source>
        <dbReference type="EMBL" id="EDS09087.1"/>
    </source>
</evidence>
<dbReference type="HOGENOM" id="CLU_3179455_0_0_9"/>
<keyword evidence="2" id="KW-1185">Reference proteome</keyword>
<organism evidence="1 2">
    <name type="scientific">Anaerotruncus colihominis DSM 17241</name>
    <dbReference type="NCBI Taxonomy" id="445972"/>
    <lineage>
        <taxon>Bacteria</taxon>
        <taxon>Bacillati</taxon>
        <taxon>Bacillota</taxon>
        <taxon>Clostridia</taxon>
        <taxon>Eubacteriales</taxon>
        <taxon>Oscillospiraceae</taxon>
        <taxon>Anaerotruncus</taxon>
    </lineage>
</organism>